<keyword evidence="2" id="KW-1133">Transmembrane helix</keyword>
<keyword evidence="4" id="KW-1185">Reference proteome</keyword>
<dbReference type="RefSeq" id="WP_179669282.1">
    <property type="nucleotide sequence ID" value="NZ_JACCFP010000001.1"/>
</dbReference>
<dbReference type="Proteomes" id="UP000530424">
    <property type="component" value="Unassembled WGS sequence"/>
</dbReference>
<protein>
    <submittedName>
        <fullName evidence="3">Uncharacterized protein</fullName>
    </submittedName>
</protein>
<feature type="compositionally biased region" description="Basic and acidic residues" evidence="1">
    <location>
        <begin position="71"/>
        <end position="83"/>
    </location>
</feature>
<dbReference type="EMBL" id="JACCFP010000001">
    <property type="protein sequence ID" value="NYJ02982.1"/>
    <property type="molecule type" value="Genomic_DNA"/>
</dbReference>
<evidence type="ECO:0000256" key="2">
    <source>
        <dbReference type="SAM" id="Phobius"/>
    </source>
</evidence>
<sequence length="246" mass="26326">MSTPPRRGRPVALIVVALCLVAAIFGVVGAALLFGDTEPAGAGDAPEAVASGAADPQSSAMSGESVGDAGNRSDPDDDRESRPRPTGPTEPVQDAAAAYRCWDGRNTASSADCTTQPDGIRGLRWVFPGADSCTRMPANGRVVYAECTITASSGGSVEVHYSQWESTAAGRRHYFDGKVRKTSRWRGLLRWDLVAQSGSHRFKSALMYPRAPWSVTVYGSSDADRDEVLARVQWRAPRNLRGTSLR</sequence>
<evidence type="ECO:0000313" key="4">
    <source>
        <dbReference type="Proteomes" id="UP000530424"/>
    </source>
</evidence>
<dbReference type="AlphaFoldDB" id="A0A853C8K0"/>
<keyword evidence="2" id="KW-0812">Transmembrane</keyword>
<accession>A0A853C8K0</accession>
<reference evidence="3 4" key="1">
    <citation type="submission" date="2020-07" db="EMBL/GenBank/DDBJ databases">
        <title>Sequencing the genomes of 1000 actinobacteria strains.</title>
        <authorList>
            <person name="Klenk H.-P."/>
        </authorList>
    </citation>
    <scope>NUCLEOTIDE SEQUENCE [LARGE SCALE GENOMIC DNA]</scope>
    <source>
        <strain evidence="3 4">DSM 103833</strain>
    </source>
</reference>
<keyword evidence="2" id="KW-0472">Membrane</keyword>
<proteinExistence type="predicted"/>
<evidence type="ECO:0000256" key="1">
    <source>
        <dbReference type="SAM" id="MobiDB-lite"/>
    </source>
</evidence>
<name>A0A853C8K0_9ACTN</name>
<feature type="region of interest" description="Disordered" evidence="1">
    <location>
        <begin position="41"/>
        <end position="94"/>
    </location>
</feature>
<evidence type="ECO:0000313" key="3">
    <source>
        <dbReference type="EMBL" id="NYJ02982.1"/>
    </source>
</evidence>
<feature type="transmembrane region" description="Helical" evidence="2">
    <location>
        <begin position="12"/>
        <end position="34"/>
    </location>
</feature>
<gene>
    <name evidence="3" type="ORF">HNR19_003680</name>
</gene>
<organism evidence="3 4">
    <name type="scientific">Nocardioides thalensis</name>
    <dbReference type="NCBI Taxonomy" id="1914755"/>
    <lineage>
        <taxon>Bacteria</taxon>
        <taxon>Bacillati</taxon>
        <taxon>Actinomycetota</taxon>
        <taxon>Actinomycetes</taxon>
        <taxon>Propionibacteriales</taxon>
        <taxon>Nocardioidaceae</taxon>
        <taxon>Nocardioides</taxon>
    </lineage>
</organism>
<comment type="caution">
    <text evidence="3">The sequence shown here is derived from an EMBL/GenBank/DDBJ whole genome shotgun (WGS) entry which is preliminary data.</text>
</comment>